<dbReference type="GO" id="GO:0003729">
    <property type="term" value="F:mRNA binding"/>
    <property type="evidence" value="ECO:0007669"/>
    <property type="project" value="TreeGrafter"/>
</dbReference>
<dbReference type="InterPro" id="IPR035979">
    <property type="entry name" value="RBD_domain_sf"/>
</dbReference>
<evidence type="ECO:0000259" key="3">
    <source>
        <dbReference type="PROSITE" id="PS50102"/>
    </source>
</evidence>
<evidence type="ECO:0000256" key="1">
    <source>
        <dbReference type="ARBA" id="ARBA00022884"/>
    </source>
</evidence>
<evidence type="ECO:0000313" key="4">
    <source>
        <dbReference type="EMBL" id="KAK2659843.1"/>
    </source>
</evidence>
<protein>
    <recommendedName>
        <fullName evidence="3">RRM domain-containing protein</fullName>
    </recommendedName>
</protein>
<name>A0AAD9XIX3_9ROSI</name>
<dbReference type="InterPro" id="IPR012677">
    <property type="entry name" value="Nucleotide-bd_a/b_plait_sf"/>
</dbReference>
<dbReference type="CDD" id="cd00590">
    <property type="entry name" value="RRM_SF"/>
    <property type="match status" value="1"/>
</dbReference>
<organism evidence="4 5">
    <name type="scientific">Dipteronia dyeriana</name>
    <dbReference type="NCBI Taxonomy" id="168575"/>
    <lineage>
        <taxon>Eukaryota</taxon>
        <taxon>Viridiplantae</taxon>
        <taxon>Streptophyta</taxon>
        <taxon>Embryophyta</taxon>
        <taxon>Tracheophyta</taxon>
        <taxon>Spermatophyta</taxon>
        <taxon>Magnoliopsida</taxon>
        <taxon>eudicotyledons</taxon>
        <taxon>Gunneridae</taxon>
        <taxon>Pentapetalae</taxon>
        <taxon>rosids</taxon>
        <taxon>malvids</taxon>
        <taxon>Sapindales</taxon>
        <taxon>Sapindaceae</taxon>
        <taxon>Hippocastanoideae</taxon>
        <taxon>Acereae</taxon>
        <taxon>Dipteronia</taxon>
    </lineage>
</organism>
<dbReference type="InterPro" id="IPR000504">
    <property type="entry name" value="RRM_dom"/>
</dbReference>
<comment type="caution">
    <text evidence="4">The sequence shown here is derived from an EMBL/GenBank/DDBJ whole genome shotgun (WGS) entry which is preliminary data.</text>
</comment>
<dbReference type="Pfam" id="PF00076">
    <property type="entry name" value="RRM_1"/>
    <property type="match status" value="1"/>
</dbReference>
<gene>
    <name evidence="4" type="ORF">Ddye_006376</name>
</gene>
<dbReference type="PROSITE" id="PS50102">
    <property type="entry name" value="RRM"/>
    <property type="match status" value="1"/>
</dbReference>
<keyword evidence="5" id="KW-1185">Reference proteome</keyword>
<sequence>MREKVRERSFGVLRNEARSDFRDHLFSIFIGNLNPTVDSGSLWEIFKPQGKVRDIFLSLKTNARKRVFAFVHYESEEEASRVVKKVDGMHVYGWPIKVKLTTFG</sequence>
<dbReference type="SMART" id="SM00360">
    <property type="entry name" value="RRM"/>
    <property type="match status" value="1"/>
</dbReference>
<accession>A0AAD9XIX3</accession>
<dbReference type="PANTHER" id="PTHR48025">
    <property type="entry name" value="OS02G0815200 PROTEIN"/>
    <property type="match status" value="1"/>
</dbReference>
<dbReference type="SUPFAM" id="SSF54928">
    <property type="entry name" value="RNA-binding domain, RBD"/>
    <property type="match status" value="1"/>
</dbReference>
<dbReference type="Gene3D" id="3.30.70.330">
    <property type="match status" value="1"/>
</dbReference>
<feature type="domain" description="RRM" evidence="3">
    <location>
        <begin position="26"/>
        <end position="103"/>
    </location>
</feature>
<dbReference type="PANTHER" id="PTHR48025:SF1">
    <property type="entry name" value="RRM DOMAIN-CONTAINING PROTEIN"/>
    <property type="match status" value="1"/>
</dbReference>
<dbReference type="EMBL" id="JANJYI010000002">
    <property type="protein sequence ID" value="KAK2659843.1"/>
    <property type="molecule type" value="Genomic_DNA"/>
</dbReference>
<keyword evidence="1 2" id="KW-0694">RNA-binding</keyword>
<dbReference type="AlphaFoldDB" id="A0AAD9XIX3"/>
<evidence type="ECO:0000256" key="2">
    <source>
        <dbReference type="PROSITE-ProRule" id="PRU00176"/>
    </source>
</evidence>
<dbReference type="InterPro" id="IPR050502">
    <property type="entry name" value="Euk_RNA-bind_prot"/>
</dbReference>
<dbReference type="Proteomes" id="UP001280121">
    <property type="component" value="Unassembled WGS sequence"/>
</dbReference>
<proteinExistence type="predicted"/>
<reference evidence="4" key="1">
    <citation type="journal article" date="2023" name="Plant J.">
        <title>Genome sequences and population genomics provide insights into the demographic history, inbreeding, and mutation load of two 'living fossil' tree species of Dipteronia.</title>
        <authorList>
            <person name="Feng Y."/>
            <person name="Comes H.P."/>
            <person name="Chen J."/>
            <person name="Zhu S."/>
            <person name="Lu R."/>
            <person name="Zhang X."/>
            <person name="Li P."/>
            <person name="Qiu J."/>
            <person name="Olsen K.M."/>
            <person name="Qiu Y."/>
        </authorList>
    </citation>
    <scope>NUCLEOTIDE SEQUENCE</scope>
    <source>
        <strain evidence="4">KIB01</strain>
    </source>
</reference>
<evidence type="ECO:0000313" key="5">
    <source>
        <dbReference type="Proteomes" id="UP001280121"/>
    </source>
</evidence>